<dbReference type="PROSITE" id="PS51355">
    <property type="entry name" value="GLUTATHIONE_PEROXID_3"/>
    <property type="match status" value="1"/>
</dbReference>
<keyword evidence="3 5" id="KW-0560">Oxidoreductase</keyword>
<dbReference type="InterPro" id="IPR029759">
    <property type="entry name" value="GPX_AS"/>
</dbReference>
<dbReference type="SUPFAM" id="SSF52833">
    <property type="entry name" value="Thioredoxin-like"/>
    <property type="match status" value="1"/>
</dbReference>
<name>A0A1X9YQR2_9BACT</name>
<organism evidence="6 7">
    <name type="scientific">Pontibacter actiniarum</name>
    <dbReference type="NCBI Taxonomy" id="323450"/>
    <lineage>
        <taxon>Bacteria</taxon>
        <taxon>Pseudomonadati</taxon>
        <taxon>Bacteroidota</taxon>
        <taxon>Cytophagia</taxon>
        <taxon>Cytophagales</taxon>
        <taxon>Hymenobacteraceae</taxon>
        <taxon>Pontibacter</taxon>
    </lineage>
</organism>
<proteinExistence type="inferred from homology"/>
<dbReference type="PANTHER" id="PTHR11592">
    <property type="entry name" value="GLUTATHIONE PEROXIDASE"/>
    <property type="match status" value="1"/>
</dbReference>
<gene>
    <name evidence="6" type="ORF">CA264_06950</name>
</gene>
<dbReference type="RefSeq" id="WP_025605796.1">
    <property type="nucleotide sequence ID" value="NZ_CP021235.1"/>
</dbReference>
<evidence type="ECO:0000256" key="5">
    <source>
        <dbReference type="RuleBase" id="RU000499"/>
    </source>
</evidence>
<evidence type="ECO:0000256" key="2">
    <source>
        <dbReference type="ARBA" id="ARBA00022559"/>
    </source>
</evidence>
<evidence type="ECO:0000256" key="4">
    <source>
        <dbReference type="PIRSR" id="PIRSR000303-1"/>
    </source>
</evidence>
<dbReference type="OrthoDB" id="9789406at2"/>
<dbReference type="PANTHER" id="PTHR11592:SF78">
    <property type="entry name" value="GLUTATHIONE PEROXIDASE"/>
    <property type="match status" value="1"/>
</dbReference>
<evidence type="ECO:0000256" key="3">
    <source>
        <dbReference type="ARBA" id="ARBA00023002"/>
    </source>
</evidence>
<accession>A0A1X9YQR2</accession>
<dbReference type="EMBL" id="CP021235">
    <property type="protein sequence ID" value="ARS35199.1"/>
    <property type="molecule type" value="Genomic_DNA"/>
</dbReference>
<dbReference type="GO" id="GO:0004601">
    <property type="term" value="F:peroxidase activity"/>
    <property type="evidence" value="ECO:0007669"/>
    <property type="project" value="UniProtKB-KW"/>
</dbReference>
<dbReference type="CDD" id="cd00340">
    <property type="entry name" value="GSH_Peroxidase"/>
    <property type="match status" value="1"/>
</dbReference>
<dbReference type="AlphaFoldDB" id="A0A1X9YQR2"/>
<keyword evidence="2 5" id="KW-0575">Peroxidase</keyword>
<dbReference type="GO" id="GO:0034599">
    <property type="term" value="P:cellular response to oxidative stress"/>
    <property type="evidence" value="ECO:0007669"/>
    <property type="project" value="TreeGrafter"/>
</dbReference>
<dbReference type="InterPro" id="IPR036249">
    <property type="entry name" value="Thioredoxin-like_sf"/>
</dbReference>
<evidence type="ECO:0000313" key="6">
    <source>
        <dbReference type="EMBL" id="ARS35199.1"/>
    </source>
</evidence>
<dbReference type="KEGG" id="pact:CA264_06950"/>
<keyword evidence="7" id="KW-1185">Reference proteome</keyword>
<dbReference type="PIRSF" id="PIRSF000303">
    <property type="entry name" value="Glutathion_perox"/>
    <property type="match status" value="1"/>
</dbReference>
<dbReference type="STRING" id="709015.GCA_000472485_01388"/>
<reference evidence="7" key="1">
    <citation type="submission" date="2017-05" db="EMBL/GenBank/DDBJ databases">
        <authorList>
            <person name="Ray J."/>
            <person name="Price M."/>
            <person name="Deutschbauer A."/>
        </authorList>
    </citation>
    <scope>NUCLEOTIDE SEQUENCE [LARGE SCALE GENOMIC DNA]</scope>
    <source>
        <strain evidence="7">DSM 19842</strain>
    </source>
</reference>
<evidence type="ECO:0000256" key="1">
    <source>
        <dbReference type="ARBA" id="ARBA00006926"/>
    </source>
</evidence>
<dbReference type="Gene3D" id="3.40.30.10">
    <property type="entry name" value="Glutaredoxin"/>
    <property type="match status" value="1"/>
</dbReference>
<dbReference type="PRINTS" id="PR01011">
    <property type="entry name" value="GLUTPROXDASE"/>
</dbReference>
<dbReference type="InterPro" id="IPR000889">
    <property type="entry name" value="Glutathione_peroxidase"/>
</dbReference>
<evidence type="ECO:0000313" key="7">
    <source>
        <dbReference type="Proteomes" id="UP000266292"/>
    </source>
</evidence>
<dbReference type="Proteomes" id="UP000266292">
    <property type="component" value="Chromosome"/>
</dbReference>
<dbReference type="PROSITE" id="PS00460">
    <property type="entry name" value="GLUTATHIONE_PEROXID_1"/>
    <property type="match status" value="1"/>
</dbReference>
<feature type="active site" evidence="4">
    <location>
        <position position="73"/>
    </location>
</feature>
<comment type="similarity">
    <text evidence="1 5">Belongs to the glutathione peroxidase family.</text>
</comment>
<dbReference type="Pfam" id="PF00255">
    <property type="entry name" value="GSHPx"/>
    <property type="match status" value="1"/>
</dbReference>
<protein>
    <recommendedName>
        <fullName evidence="5">Glutathione peroxidase</fullName>
    </recommendedName>
</protein>
<sequence length="196" mass="22181">MTIKQLILKKLYPLIMRLSKSSDAKGKVLSNKQGAAPKVPFYQLKVLQNNGELLDFSQLKDKKVLLVNTASNCGYTGQYEELQQLHEELQDKVVVVGFPANDFREQEKSNDTDIAQFCQVNFGVTFPLVKKSSVVKGQEQNPVYQWLTQAEQNGWNTHQPDWNFSKYLVDEKGALTHYFGPAVSPLSPDVMRALQS</sequence>